<dbReference type="SUPFAM" id="SSF48065">
    <property type="entry name" value="DBL homology domain (DH-domain)"/>
    <property type="match status" value="1"/>
</dbReference>
<dbReference type="CTD" id="84904"/>
<feature type="region of interest" description="Disordered" evidence="1">
    <location>
        <begin position="362"/>
        <end position="447"/>
    </location>
</feature>
<dbReference type="Gene3D" id="1.20.900.10">
    <property type="entry name" value="Dbl homology (DH) domain"/>
    <property type="match status" value="1"/>
</dbReference>
<name>A0A6P8GWD1_CLUHA</name>
<evidence type="ECO:0000259" key="3">
    <source>
        <dbReference type="PROSITE" id="PS50010"/>
    </source>
</evidence>
<dbReference type="PROSITE" id="PS50010">
    <property type="entry name" value="DH_2"/>
    <property type="match status" value="1"/>
</dbReference>
<dbReference type="SMART" id="SM00325">
    <property type="entry name" value="RhoGEF"/>
    <property type="match status" value="1"/>
</dbReference>
<dbReference type="SMART" id="SM00233">
    <property type="entry name" value="PH"/>
    <property type="match status" value="1"/>
</dbReference>
<dbReference type="Pfam" id="PF00621">
    <property type="entry name" value="RhoGEF"/>
    <property type="match status" value="1"/>
</dbReference>
<evidence type="ECO:0000259" key="2">
    <source>
        <dbReference type="PROSITE" id="PS50003"/>
    </source>
</evidence>
<dbReference type="GeneID" id="105896947"/>
<dbReference type="InterPro" id="IPR042987">
    <property type="entry name" value="ARHGEF39"/>
</dbReference>
<feature type="domain" description="DH" evidence="3">
    <location>
        <begin position="32"/>
        <end position="207"/>
    </location>
</feature>
<evidence type="ECO:0000313" key="5">
    <source>
        <dbReference type="RefSeq" id="XP_031439070.1"/>
    </source>
</evidence>
<dbReference type="AlphaFoldDB" id="A0A6P8GWD1"/>
<dbReference type="GO" id="GO:0005886">
    <property type="term" value="C:plasma membrane"/>
    <property type="evidence" value="ECO:0007669"/>
    <property type="project" value="TreeGrafter"/>
</dbReference>
<dbReference type="PANTHER" id="PTHR47056:SF1">
    <property type="entry name" value="RHO GUANINE NUCLEOTIDE EXCHANGE FACTOR 39"/>
    <property type="match status" value="1"/>
</dbReference>
<dbReference type="GO" id="GO:0005085">
    <property type="term" value="F:guanyl-nucleotide exchange factor activity"/>
    <property type="evidence" value="ECO:0007669"/>
    <property type="project" value="InterPro"/>
</dbReference>
<dbReference type="Gene3D" id="2.30.29.30">
    <property type="entry name" value="Pleckstrin-homology domain (PH domain)/Phosphotyrosine-binding domain (PTB)"/>
    <property type="match status" value="1"/>
</dbReference>
<dbReference type="InterPro" id="IPR001849">
    <property type="entry name" value="PH_domain"/>
</dbReference>
<dbReference type="GO" id="GO:0030335">
    <property type="term" value="P:positive regulation of cell migration"/>
    <property type="evidence" value="ECO:0007669"/>
    <property type="project" value="TreeGrafter"/>
</dbReference>
<dbReference type="RefSeq" id="XP_031439070.1">
    <property type="nucleotide sequence ID" value="XM_031583210.2"/>
</dbReference>
<keyword evidence="4" id="KW-1185">Reference proteome</keyword>
<feature type="compositionally biased region" description="Polar residues" evidence="1">
    <location>
        <begin position="436"/>
        <end position="447"/>
    </location>
</feature>
<dbReference type="Proteomes" id="UP000515152">
    <property type="component" value="Chromosome 16"/>
</dbReference>
<accession>A0A6P8GWD1</accession>
<gene>
    <name evidence="5" type="primary">arhgef39</name>
</gene>
<dbReference type="OrthoDB" id="660555at2759"/>
<dbReference type="PANTHER" id="PTHR47056">
    <property type="entry name" value="RHO GUANINE NUCLEOTIDE EXCHANGE FACTOR 39"/>
    <property type="match status" value="1"/>
</dbReference>
<dbReference type="InterPro" id="IPR000219">
    <property type="entry name" value="DH_dom"/>
</dbReference>
<dbReference type="PROSITE" id="PS50003">
    <property type="entry name" value="PH_DOMAIN"/>
    <property type="match status" value="1"/>
</dbReference>
<reference evidence="5" key="1">
    <citation type="submission" date="2025-08" db="UniProtKB">
        <authorList>
            <consortium name="RefSeq"/>
        </authorList>
    </citation>
    <scope>IDENTIFICATION</scope>
</reference>
<organism evidence="4 5">
    <name type="scientific">Clupea harengus</name>
    <name type="common">Atlantic herring</name>
    <dbReference type="NCBI Taxonomy" id="7950"/>
    <lineage>
        <taxon>Eukaryota</taxon>
        <taxon>Metazoa</taxon>
        <taxon>Chordata</taxon>
        <taxon>Craniata</taxon>
        <taxon>Vertebrata</taxon>
        <taxon>Euteleostomi</taxon>
        <taxon>Actinopterygii</taxon>
        <taxon>Neopterygii</taxon>
        <taxon>Teleostei</taxon>
        <taxon>Clupei</taxon>
        <taxon>Clupeiformes</taxon>
        <taxon>Clupeoidei</taxon>
        <taxon>Clupeidae</taxon>
        <taxon>Clupea</taxon>
    </lineage>
</organism>
<feature type="domain" description="PH" evidence="2">
    <location>
        <begin position="237"/>
        <end position="339"/>
    </location>
</feature>
<dbReference type="SUPFAM" id="SSF50729">
    <property type="entry name" value="PH domain-like"/>
    <property type="match status" value="1"/>
</dbReference>
<dbReference type="InterPro" id="IPR035899">
    <property type="entry name" value="DBL_dom_sf"/>
</dbReference>
<dbReference type="InterPro" id="IPR011993">
    <property type="entry name" value="PH-like_dom_sf"/>
</dbReference>
<evidence type="ECO:0000256" key="1">
    <source>
        <dbReference type="SAM" id="MobiDB-lite"/>
    </source>
</evidence>
<feature type="compositionally biased region" description="Low complexity" evidence="1">
    <location>
        <begin position="409"/>
        <end position="420"/>
    </location>
</feature>
<dbReference type="Pfam" id="PF00169">
    <property type="entry name" value="PH"/>
    <property type="match status" value="1"/>
</dbReference>
<protein>
    <submittedName>
        <fullName evidence="5">Rho guanine nucleotide exchange factor 39 isoform X1</fullName>
    </submittedName>
</protein>
<evidence type="ECO:0000313" key="4">
    <source>
        <dbReference type="Proteomes" id="UP000515152"/>
    </source>
</evidence>
<proteinExistence type="predicted"/>
<sequence length="447" mass="50712">MSCTMSFAPSPSPSCPSGVRSVREQRERWEKKRSCAGRELVQTEQRYCAQLELVTTYFVEILKAKGTLRQDIRESIFSSIKSIHLVNQTLLAHLEQGKFGLGFEQFCPQLPHYSTYADNIQTAHKTLQIQIKKNKAFRRFKKLQESRPEFRQMKLEELLALPLERIQQYKHFLQDLTENTSPDNPEFLQLSRATKAVSEVSQRIQDNARSHENHLQLQRVQKLLKGRKGRLLAPGRWYIREGWLRTVPPKGMETKPKMFFLFSDILLLTKPCGSLHPSDKFECQRCFPLKECTVDKVFGHTKSQGGLISLTFPKAKLMLMSSNQEDINDWYRSLSLAVGQLKSKSTVVHRRDDLCRRPLRSYEETQQTAPSAALASAPEDQQTTASPQPHGRKRNMVPSEVGGGSQILTSSQATPSQTASYAPKRMKLSDAPKAGSQESSGSSCVIL</sequence>